<dbReference type="Proteomes" id="UP000032025">
    <property type="component" value="Unassembled WGS sequence"/>
</dbReference>
<dbReference type="Pfam" id="PF14305">
    <property type="entry name" value="ATPgrasp_TupA"/>
    <property type="match status" value="1"/>
</dbReference>
<dbReference type="AlphaFoldDB" id="A0A0C9NM35"/>
<sequence length="298" mass="33582">MTRATNDWAASVPFARKFGRAPLTPHHPDALINDVIYDRMVDPNWSVLQRTFVDKETAKAEAQRRFPTLHVPETLAVMPVETLTSPEELFDRLHPYIDTDAVAKPTHASGGVVFLRDLVDPVALRGLYDLASIDYAAILREMQYWRLPRKIIVETLIPAHRSGPPDDYKFHCIHGEPLLCQIDHGRFEHPWSRLFHVPQFDAMDESDGLTAPNGFAMATRDRLDTMIAAARALSAPFEFVRIDLYDGRDGIYFGELTFTPAASLGIAPSSAGVHRETATHHIYSRTLMDALRKAWKAI</sequence>
<evidence type="ECO:0000313" key="1">
    <source>
        <dbReference type="EMBL" id="GAN15713.1"/>
    </source>
</evidence>
<dbReference type="EMBL" id="BBJS01000063">
    <property type="protein sequence ID" value="GAN15713.1"/>
    <property type="molecule type" value="Genomic_DNA"/>
</dbReference>
<keyword evidence="2" id="KW-1185">Reference proteome</keyword>
<accession>A0A0C9NM35</accession>
<dbReference type="RefSeq" id="WP_050794156.1">
    <property type="nucleotide sequence ID" value="NZ_BBJS01000063.1"/>
</dbReference>
<organism evidence="1 2">
    <name type="scientific">Sphingomonas paucimobilis NBRC 13935</name>
    <dbReference type="NCBI Taxonomy" id="1219050"/>
    <lineage>
        <taxon>Bacteria</taxon>
        <taxon>Pseudomonadati</taxon>
        <taxon>Pseudomonadota</taxon>
        <taxon>Alphaproteobacteria</taxon>
        <taxon>Sphingomonadales</taxon>
        <taxon>Sphingomonadaceae</taxon>
        <taxon>Sphingomonas</taxon>
    </lineage>
</organism>
<reference evidence="1 2" key="1">
    <citation type="submission" date="2014-08" db="EMBL/GenBank/DDBJ databases">
        <title>Whole genome shotgun sequence of Sphingomonas paucimobilis NBRC 13935.</title>
        <authorList>
            <person name="Hosoyama A."/>
            <person name="Hashimoto M."/>
            <person name="Hosoyama Y."/>
            <person name="Noguchi M."/>
            <person name="Uohara A."/>
            <person name="Ohji S."/>
            <person name="Katano-Makiyama Y."/>
            <person name="Ichikawa N."/>
            <person name="Kimura A."/>
            <person name="Yamazoe A."/>
            <person name="Fujita N."/>
        </authorList>
    </citation>
    <scope>NUCLEOTIDE SEQUENCE [LARGE SCALE GENOMIC DNA]</scope>
    <source>
        <strain evidence="1 2">NBRC 13935</strain>
    </source>
</reference>
<name>A0A0C9NM35_SPHPI</name>
<proteinExistence type="predicted"/>
<evidence type="ECO:0000313" key="2">
    <source>
        <dbReference type="Proteomes" id="UP000032025"/>
    </source>
</evidence>
<comment type="caution">
    <text evidence="1">The sequence shown here is derived from an EMBL/GenBank/DDBJ whole genome shotgun (WGS) entry which is preliminary data.</text>
</comment>
<dbReference type="InterPro" id="IPR029465">
    <property type="entry name" value="ATPgrasp_TupA"/>
</dbReference>
<protein>
    <submittedName>
        <fullName evidence="1">DNA, contig: SP663</fullName>
    </submittedName>
</protein>
<gene>
    <name evidence="1" type="ORF">SP6_63_00280</name>
</gene>
<dbReference type="GeneID" id="78528561"/>